<dbReference type="VEuPathDB" id="VectorBase:AMEM21_015403"/>
<proteinExistence type="predicted"/>
<evidence type="ECO:0000256" key="2">
    <source>
        <dbReference type="SAM" id="SignalP"/>
    </source>
</evidence>
<dbReference type="AlphaFoldDB" id="A0A182UNF9"/>
<evidence type="ECO:0000313" key="3">
    <source>
        <dbReference type="EnsemblMetazoa" id="AMEM000892-PA"/>
    </source>
</evidence>
<dbReference type="Proteomes" id="UP000075903">
    <property type="component" value="Unassembled WGS sequence"/>
</dbReference>
<protein>
    <recommendedName>
        <fullName evidence="5">DUF4758 domain-containing protein</fullName>
    </recommendedName>
</protein>
<organism evidence="3 4">
    <name type="scientific">Anopheles merus</name>
    <name type="common">Mosquito</name>
    <dbReference type="NCBI Taxonomy" id="30066"/>
    <lineage>
        <taxon>Eukaryota</taxon>
        <taxon>Metazoa</taxon>
        <taxon>Ecdysozoa</taxon>
        <taxon>Arthropoda</taxon>
        <taxon>Hexapoda</taxon>
        <taxon>Insecta</taxon>
        <taxon>Pterygota</taxon>
        <taxon>Neoptera</taxon>
        <taxon>Endopterygota</taxon>
        <taxon>Diptera</taxon>
        <taxon>Nematocera</taxon>
        <taxon>Culicoidea</taxon>
        <taxon>Culicidae</taxon>
        <taxon>Anophelinae</taxon>
        <taxon>Anopheles</taxon>
    </lineage>
</organism>
<feature type="region of interest" description="Disordered" evidence="1">
    <location>
        <begin position="247"/>
        <end position="298"/>
    </location>
</feature>
<dbReference type="VEuPathDB" id="VectorBase:AMEM000892"/>
<sequence length="490" mass="54406">MNPLKLLLFLASITILSNARPGQGLEIEHPHSFSTFKRGVMLGDVSYSYSSTDMGSPESGRYKTVTVIKNIAIPKPTSTMFSDRSEHFYDSVEKGSSGSGSSAHKKRTHVEYWPPKEDNQVAHRLKLEPSFHKASSNTQHRPKSGSSHTHQRHHSRQEKVATPKPTYKPAEIKEQSEEDPKHPIDLLELAKSAVKTLTQKAKTGGPGENTGPVTFPSDGMMMKKKQNGVVSVAQEYTSIVTEDPTERQPIVSKLRTKVDLPTKAPSQSPYYSSSSSTSTTTASSSEEEQEIPLKDFEQSEYVFNHKTGTFEFRKASKAPKAVQEYLRASPYGQKGDQGMGDGGASTYSSPSELLFAELHNAVSTRNVTMIKALASQLEETFNIGQLDFESLKTEAEMEQHRTTEDSMMMMMMMAGETTTAKAPFDFGYGNYGETTTMEYQDPTTEAIMPSTTVKAPIMMMIPTTTTKKPLRYIAPKLRGFKRFSSKRQNN</sequence>
<evidence type="ECO:0000256" key="1">
    <source>
        <dbReference type="SAM" id="MobiDB-lite"/>
    </source>
</evidence>
<accession>A0A182UNF9</accession>
<feature type="region of interest" description="Disordered" evidence="1">
    <location>
        <begin position="198"/>
        <end position="219"/>
    </location>
</feature>
<evidence type="ECO:0008006" key="5">
    <source>
        <dbReference type="Google" id="ProtNLM"/>
    </source>
</evidence>
<feature type="region of interest" description="Disordered" evidence="1">
    <location>
        <begin position="90"/>
        <end position="118"/>
    </location>
</feature>
<reference evidence="3" key="1">
    <citation type="submission" date="2020-05" db="UniProtKB">
        <authorList>
            <consortium name="EnsemblMetazoa"/>
        </authorList>
    </citation>
    <scope>IDENTIFICATION</scope>
    <source>
        <strain evidence="3">MAF</strain>
    </source>
</reference>
<feature type="chain" id="PRO_5008138502" description="DUF4758 domain-containing protein" evidence="2">
    <location>
        <begin position="20"/>
        <end position="490"/>
    </location>
</feature>
<feature type="compositionally biased region" description="Low complexity" evidence="1">
    <location>
        <begin position="264"/>
        <end position="284"/>
    </location>
</feature>
<feature type="signal peptide" evidence="2">
    <location>
        <begin position="1"/>
        <end position="19"/>
    </location>
</feature>
<keyword evidence="2" id="KW-0732">Signal</keyword>
<name>A0A182UNF9_ANOME</name>
<dbReference type="EnsemblMetazoa" id="AMEM000892-RA">
    <property type="protein sequence ID" value="AMEM000892-PA"/>
    <property type="gene ID" value="AMEM000892"/>
</dbReference>
<feature type="region of interest" description="Disordered" evidence="1">
    <location>
        <begin position="132"/>
        <end position="166"/>
    </location>
</feature>
<keyword evidence="4" id="KW-1185">Reference proteome</keyword>
<evidence type="ECO:0000313" key="4">
    <source>
        <dbReference type="Proteomes" id="UP000075903"/>
    </source>
</evidence>